<dbReference type="PANTHER" id="PTHR47160">
    <property type="entry name" value="PUTATIVE-RELATED"/>
    <property type="match status" value="1"/>
</dbReference>
<dbReference type="Proteomes" id="UP000663879">
    <property type="component" value="Unassembled WGS sequence"/>
</dbReference>
<organism evidence="2 3">
    <name type="scientific">Brachionus calyciflorus</name>
    <dbReference type="NCBI Taxonomy" id="104777"/>
    <lineage>
        <taxon>Eukaryota</taxon>
        <taxon>Metazoa</taxon>
        <taxon>Spiralia</taxon>
        <taxon>Gnathifera</taxon>
        <taxon>Rotifera</taxon>
        <taxon>Eurotatoria</taxon>
        <taxon>Monogononta</taxon>
        <taxon>Pseudotrocha</taxon>
        <taxon>Ploima</taxon>
        <taxon>Brachionidae</taxon>
        <taxon>Brachionus</taxon>
    </lineage>
</organism>
<dbReference type="Pfam" id="PF10551">
    <property type="entry name" value="MULE"/>
    <property type="match status" value="1"/>
</dbReference>
<comment type="caution">
    <text evidence="2">The sequence shown here is derived from an EMBL/GenBank/DDBJ whole genome shotgun (WGS) entry which is preliminary data.</text>
</comment>
<sequence length="141" mass="16527">DSSRLPTLILSESDTWFMDGTFKSAPRKVMQIFTIHAQLKNMQESVTVPSVYGLTKKRDKKTYIEIFKILKKLSFNANTQLNTKSVMANFEKASGFAIKFHFPNVIIKGYWFHFRQAIFRRAVRLGLKPFYNKDSYRTFIN</sequence>
<feature type="domain" description="MULE transposase" evidence="1">
    <location>
        <begin position="16"/>
        <end position="114"/>
    </location>
</feature>
<name>A0A814P5G5_9BILA</name>
<accession>A0A814P5G5</accession>
<dbReference type="PANTHER" id="PTHR47160:SF10">
    <property type="entry name" value="MULE TRANSPOSASE DOMAIN-CONTAINING PROTEIN"/>
    <property type="match status" value="1"/>
</dbReference>
<dbReference type="InterPro" id="IPR018289">
    <property type="entry name" value="MULE_transposase_dom"/>
</dbReference>
<evidence type="ECO:0000313" key="3">
    <source>
        <dbReference type="Proteomes" id="UP000663879"/>
    </source>
</evidence>
<feature type="non-terminal residue" evidence="2">
    <location>
        <position position="1"/>
    </location>
</feature>
<dbReference type="OrthoDB" id="10029846at2759"/>
<evidence type="ECO:0000313" key="2">
    <source>
        <dbReference type="EMBL" id="CAF1102834.1"/>
    </source>
</evidence>
<reference evidence="2" key="1">
    <citation type="submission" date="2021-02" db="EMBL/GenBank/DDBJ databases">
        <authorList>
            <person name="Nowell W R."/>
        </authorList>
    </citation>
    <scope>NUCLEOTIDE SEQUENCE</scope>
    <source>
        <strain evidence="2">Ploen Becks lab</strain>
    </source>
</reference>
<keyword evidence="3" id="KW-1185">Reference proteome</keyword>
<protein>
    <recommendedName>
        <fullName evidence="1">MULE transposase domain-containing protein</fullName>
    </recommendedName>
</protein>
<dbReference type="EMBL" id="CAJNOC010007659">
    <property type="protein sequence ID" value="CAF1102834.1"/>
    <property type="molecule type" value="Genomic_DNA"/>
</dbReference>
<dbReference type="AlphaFoldDB" id="A0A814P5G5"/>
<gene>
    <name evidence="2" type="ORF">OXX778_LOCUS21239</name>
</gene>
<proteinExistence type="predicted"/>
<evidence type="ECO:0000259" key="1">
    <source>
        <dbReference type="Pfam" id="PF10551"/>
    </source>
</evidence>